<proteinExistence type="predicted"/>
<keyword evidence="2" id="KW-1185">Reference proteome</keyword>
<evidence type="ECO:0008006" key="3">
    <source>
        <dbReference type="Google" id="ProtNLM"/>
    </source>
</evidence>
<dbReference type="OrthoDB" id="3679040at2759"/>
<accession>A0A8J2I156</accession>
<protein>
    <recommendedName>
        <fullName evidence="3">F-box domain-containing protein</fullName>
    </recommendedName>
</protein>
<comment type="caution">
    <text evidence="1">The sequence shown here is derived from an EMBL/GenBank/DDBJ whole genome shotgun (WGS) entry which is preliminary data.</text>
</comment>
<dbReference type="EMBL" id="CAJRGZ010000016">
    <property type="protein sequence ID" value="CAG5153368.1"/>
    <property type="molecule type" value="Genomic_DNA"/>
</dbReference>
<dbReference type="RefSeq" id="XP_043166688.1">
    <property type="nucleotide sequence ID" value="XM_043310753.1"/>
</dbReference>
<name>A0A8J2I156_9PLEO</name>
<dbReference type="AlphaFoldDB" id="A0A8J2I156"/>
<gene>
    <name evidence="1" type="ORF">ALTATR162_LOCUS3147</name>
</gene>
<sequence>MDKLPQEILEEVFHYIWTTETPITERLYKHSKSSIRTVLSCRLVARRWFESKYLTRLFVNVLSQTPFVWCNHRLPALEEISETPKYARLFTRMITICGMDLGLVSLGASDRWGHGRDELDRENPVTQYLVHLLREFSWVEHFRYYPIHPNCLDGTWPKWEVSECDRVSLETCFQGGLGRTEYGYPALTEGEYSWQGVQMESEWIFPKIMEAVKESHLWLESVETPLFGNRASYCAISGGGDDMFVRPPLDRDLFKYFPFRHLKHVAITNTHHMGMPFFWSGGLERLTNLEYLEITLSRHPEDPGHECGPLTMPVMMSAPIRYQLEKLVEFRLMADHQHSFAENDILHFLNFFPNLQYLALGHILLANLSGNWSSLLNQLTVYDLEELWLLDPRNLVCDHPERVISHGFLAEGFHHHYDQSQTTVPTIDEVHNTDYHMEKYVEDEHLLVAAQKVRLIDTGSLWTDEGHAYPGLRRDFEYPGFSIFEQTEDGY</sequence>
<dbReference type="Proteomes" id="UP000676310">
    <property type="component" value="Unassembled WGS sequence"/>
</dbReference>
<evidence type="ECO:0000313" key="1">
    <source>
        <dbReference type="EMBL" id="CAG5153368.1"/>
    </source>
</evidence>
<evidence type="ECO:0000313" key="2">
    <source>
        <dbReference type="Proteomes" id="UP000676310"/>
    </source>
</evidence>
<reference evidence="1" key="1">
    <citation type="submission" date="2021-05" db="EMBL/GenBank/DDBJ databases">
        <authorList>
            <person name="Stam R."/>
        </authorList>
    </citation>
    <scope>NUCLEOTIDE SEQUENCE</scope>
    <source>
        <strain evidence="1">CS162</strain>
    </source>
</reference>
<dbReference type="GeneID" id="67014671"/>
<organism evidence="1 2">
    <name type="scientific">Alternaria atra</name>
    <dbReference type="NCBI Taxonomy" id="119953"/>
    <lineage>
        <taxon>Eukaryota</taxon>
        <taxon>Fungi</taxon>
        <taxon>Dikarya</taxon>
        <taxon>Ascomycota</taxon>
        <taxon>Pezizomycotina</taxon>
        <taxon>Dothideomycetes</taxon>
        <taxon>Pleosporomycetidae</taxon>
        <taxon>Pleosporales</taxon>
        <taxon>Pleosporineae</taxon>
        <taxon>Pleosporaceae</taxon>
        <taxon>Alternaria</taxon>
        <taxon>Alternaria sect. Ulocladioides</taxon>
    </lineage>
</organism>